<dbReference type="PROSITE" id="PS50011">
    <property type="entry name" value="PROTEIN_KINASE_DOM"/>
    <property type="match status" value="1"/>
</dbReference>
<dbReference type="OrthoDB" id="4062651at2759"/>
<sequence>MVVPQSWFISNITVHSSRLLGKGSYGLVCLGEWLGVPVAVRKLHESLFTLSKCEEEKTRTLKAFVSEVGTLFQLNHPNIVSFYGIHDSSIQGELSLISDTYLVQELLCVSLNARNRQKPRLSYRNVLDLSIGITGGLRYLHERSNPITHQDLTSKNILLSLAGIPKISDLGIAKILNSTCESFARHSRRPGTELYMPPEVKMADGEDRKTYDYRVDIYSLGVIVLEMSIGRDPVASEAFRICENEGFQIVPEIERRQNDLEEVLDSPLYNIILACLTNINDRPDAINVYEKLSELMEEPAYTSLPDTAIMLHNKSPDHSAELQEKIQLLAKEKDILPKNNVTSSLLSSPSSSPSRSPSQSAQDKIDRLEATIRSRDNEIASLRERNIQLEEELGKEQRKGLTKAAPSVKLSARGESLSKGDDDDLLTELKSTKKQLERYKDLTVKLDETLKETKLELAKYAHRQTSYDIHGQYETNALRSENRILRSEVERMKRESVHYQQQMANYGRHYNLHHSSPLHYYNK</sequence>
<dbReference type="InterPro" id="IPR051681">
    <property type="entry name" value="Ser/Thr_Kinases-Pseudokinases"/>
</dbReference>
<keyword evidence="2" id="KW-0175">Coiled coil</keyword>
<dbReference type="SUPFAM" id="SSF56112">
    <property type="entry name" value="Protein kinase-like (PK-like)"/>
    <property type="match status" value="1"/>
</dbReference>
<dbReference type="Pfam" id="PF00069">
    <property type="entry name" value="Pkinase"/>
    <property type="match status" value="1"/>
</dbReference>
<evidence type="ECO:0000313" key="5">
    <source>
        <dbReference type="EnsemblMetazoa" id="Aqu2.1.41534_001"/>
    </source>
</evidence>
<dbReference type="PROSITE" id="PS00107">
    <property type="entry name" value="PROTEIN_KINASE_ATP"/>
    <property type="match status" value="1"/>
</dbReference>
<dbReference type="PANTHER" id="PTHR44329">
    <property type="entry name" value="SERINE/THREONINE-PROTEIN KINASE TNNI3K-RELATED"/>
    <property type="match status" value="1"/>
</dbReference>
<feature type="binding site" evidence="1">
    <location>
        <position position="42"/>
    </location>
    <ligand>
        <name>ATP</name>
        <dbReference type="ChEBI" id="CHEBI:30616"/>
    </ligand>
</feature>
<dbReference type="GO" id="GO:0004674">
    <property type="term" value="F:protein serine/threonine kinase activity"/>
    <property type="evidence" value="ECO:0007669"/>
    <property type="project" value="TreeGrafter"/>
</dbReference>
<dbReference type="Proteomes" id="UP000007879">
    <property type="component" value="Unassembled WGS sequence"/>
</dbReference>
<keyword evidence="6" id="KW-1185">Reference proteome</keyword>
<dbReference type="InterPro" id="IPR008266">
    <property type="entry name" value="Tyr_kinase_AS"/>
</dbReference>
<dbReference type="PROSITE" id="PS00109">
    <property type="entry name" value="PROTEIN_KINASE_TYR"/>
    <property type="match status" value="1"/>
</dbReference>
<dbReference type="KEGG" id="aqu:105316410"/>
<evidence type="ECO:0000259" key="4">
    <source>
        <dbReference type="PROSITE" id="PS50011"/>
    </source>
</evidence>
<dbReference type="OMA" id="QCWHKIP"/>
<keyword evidence="1" id="KW-0067">ATP-binding</keyword>
<keyword evidence="1" id="KW-0547">Nucleotide-binding</keyword>
<evidence type="ECO:0000256" key="2">
    <source>
        <dbReference type="SAM" id="Coils"/>
    </source>
</evidence>
<dbReference type="Gene3D" id="1.10.510.10">
    <property type="entry name" value="Transferase(Phosphotransferase) domain 1"/>
    <property type="match status" value="1"/>
</dbReference>
<feature type="coiled-coil region" evidence="2">
    <location>
        <begin position="475"/>
        <end position="502"/>
    </location>
</feature>
<gene>
    <name evidence="5" type="primary">105316410</name>
</gene>
<dbReference type="eggNOG" id="KOG0192">
    <property type="taxonomic scope" value="Eukaryota"/>
</dbReference>
<dbReference type="InterPro" id="IPR017441">
    <property type="entry name" value="Protein_kinase_ATP_BS"/>
</dbReference>
<feature type="region of interest" description="Disordered" evidence="3">
    <location>
        <begin position="395"/>
        <end position="420"/>
    </location>
</feature>
<evidence type="ECO:0000256" key="1">
    <source>
        <dbReference type="PROSITE-ProRule" id="PRU10141"/>
    </source>
</evidence>
<evidence type="ECO:0000313" key="6">
    <source>
        <dbReference type="Proteomes" id="UP000007879"/>
    </source>
</evidence>
<dbReference type="InterPro" id="IPR011009">
    <property type="entry name" value="Kinase-like_dom_sf"/>
</dbReference>
<reference evidence="6" key="1">
    <citation type="journal article" date="2010" name="Nature">
        <title>The Amphimedon queenslandica genome and the evolution of animal complexity.</title>
        <authorList>
            <person name="Srivastava M."/>
            <person name="Simakov O."/>
            <person name="Chapman J."/>
            <person name="Fahey B."/>
            <person name="Gauthier M.E."/>
            <person name="Mitros T."/>
            <person name="Richards G.S."/>
            <person name="Conaco C."/>
            <person name="Dacre M."/>
            <person name="Hellsten U."/>
            <person name="Larroux C."/>
            <person name="Putnam N.H."/>
            <person name="Stanke M."/>
            <person name="Adamska M."/>
            <person name="Darling A."/>
            <person name="Degnan S.M."/>
            <person name="Oakley T.H."/>
            <person name="Plachetzki D.C."/>
            <person name="Zhai Y."/>
            <person name="Adamski M."/>
            <person name="Calcino A."/>
            <person name="Cummins S.F."/>
            <person name="Goodstein D.M."/>
            <person name="Harris C."/>
            <person name="Jackson D.J."/>
            <person name="Leys S.P."/>
            <person name="Shu S."/>
            <person name="Woodcroft B.J."/>
            <person name="Vervoort M."/>
            <person name="Kosik K.S."/>
            <person name="Manning G."/>
            <person name="Degnan B.M."/>
            <person name="Rokhsar D.S."/>
        </authorList>
    </citation>
    <scope>NUCLEOTIDE SEQUENCE [LARGE SCALE GENOMIC DNA]</scope>
</reference>
<evidence type="ECO:0000256" key="3">
    <source>
        <dbReference type="SAM" id="MobiDB-lite"/>
    </source>
</evidence>
<dbReference type="STRING" id="400682.A0A1X7VNR8"/>
<dbReference type="AlphaFoldDB" id="A0A1X7VNR8"/>
<name>A0A1X7VNR8_AMPQE</name>
<dbReference type="InterPro" id="IPR000719">
    <property type="entry name" value="Prot_kinase_dom"/>
</dbReference>
<feature type="compositionally biased region" description="Low complexity" evidence="3">
    <location>
        <begin position="343"/>
        <end position="360"/>
    </location>
</feature>
<dbReference type="EnsemblMetazoa" id="Aqu2.1.41534_001">
    <property type="protein sequence ID" value="Aqu2.1.41534_001"/>
    <property type="gene ID" value="Aqu2.1.41534"/>
</dbReference>
<feature type="region of interest" description="Disordered" evidence="3">
    <location>
        <begin position="340"/>
        <end position="364"/>
    </location>
</feature>
<organism evidence="5">
    <name type="scientific">Amphimedon queenslandica</name>
    <name type="common">Sponge</name>
    <dbReference type="NCBI Taxonomy" id="400682"/>
    <lineage>
        <taxon>Eukaryota</taxon>
        <taxon>Metazoa</taxon>
        <taxon>Porifera</taxon>
        <taxon>Demospongiae</taxon>
        <taxon>Heteroscleromorpha</taxon>
        <taxon>Haplosclerida</taxon>
        <taxon>Niphatidae</taxon>
        <taxon>Amphimedon</taxon>
    </lineage>
</organism>
<proteinExistence type="predicted"/>
<dbReference type="Gene3D" id="3.30.200.20">
    <property type="entry name" value="Phosphorylase Kinase, domain 1"/>
    <property type="match status" value="1"/>
</dbReference>
<protein>
    <recommendedName>
        <fullName evidence="4">Protein kinase domain-containing protein</fullName>
    </recommendedName>
</protein>
<reference evidence="5" key="2">
    <citation type="submission" date="2017-05" db="UniProtKB">
        <authorList>
            <consortium name="EnsemblMetazoa"/>
        </authorList>
    </citation>
    <scope>IDENTIFICATION</scope>
</reference>
<feature type="domain" description="Protein kinase" evidence="4">
    <location>
        <begin position="14"/>
        <end position="296"/>
    </location>
</feature>
<dbReference type="EnsemblMetazoa" id="XM_011411266.2">
    <property type="protein sequence ID" value="XP_011409568.1"/>
    <property type="gene ID" value="LOC105316410"/>
</dbReference>
<dbReference type="GO" id="GO:0005524">
    <property type="term" value="F:ATP binding"/>
    <property type="evidence" value="ECO:0007669"/>
    <property type="project" value="UniProtKB-UniRule"/>
</dbReference>
<dbReference type="InParanoid" id="A0A1X7VNR8"/>
<accession>A0A1X7VNR8</accession>